<evidence type="ECO:0000256" key="4">
    <source>
        <dbReference type="ARBA" id="ARBA00036943"/>
    </source>
</evidence>
<dbReference type="PROSITE" id="PS50984">
    <property type="entry name" value="TRUD"/>
    <property type="match status" value="1"/>
</dbReference>
<dbReference type="GO" id="GO:0005634">
    <property type="term" value="C:nucleus"/>
    <property type="evidence" value="ECO:0007669"/>
    <property type="project" value="TreeGrafter"/>
</dbReference>
<evidence type="ECO:0000256" key="1">
    <source>
        <dbReference type="ARBA" id="ARBA00007953"/>
    </source>
</evidence>
<dbReference type="EMBL" id="JOJR01000168">
    <property type="protein sequence ID" value="RCN43145.1"/>
    <property type="molecule type" value="Genomic_DNA"/>
</dbReference>
<evidence type="ECO:0000256" key="3">
    <source>
        <dbReference type="ARBA" id="ARBA00023235"/>
    </source>
</evidence>
<dbReference type="SUPFAM" id="SSF54236">
    <property type="entry name" value="Ubiquitin-like"/>
    <property type="match status" value="1"/>
</dbReference>
<accession>A0A368GJI5</accession>
<dbReference type="GO" id="GO:0009982">
    <property type="term" value="F:pseudouridine synthase activity"/>
    <property type="evidence" value="ECO:0007669"/>
    <property type="project" value="InterPro"/>
</dbReference>
<dbReference type="PANTHER" id="PTHR13326">
    <property type="entry name" value="TRNA PSEUDOURIDINE SYNTHASE D"/>
    <property type="match status" value="1"/>
</dbReference>
<reference evidence="8 9" key="1">
    <citation type="submission" date="2014-10" db="EMBL/GenBank/DDBJ databases">
        <title>Draft genome of the hookworm Ancylostoma caninum.</title>
        <authorList>
            <person name="Mitreva M."/>
        </authorList>
    </citation>
    <scope>NUCLEOTIDE SEQUENCE [LARGE SCALE GENOMIC DNA]</scope>
    <source>
        <strain evidence="8 9">Baltimore</strain>
    </source>
</reference>
<evidence type="ECO:0000256" key="2">
    <source>
        <dbReference type="ARBA" id="ARBA00022694"/>
    </source>
</evidence>
<sequence length="1002" mass="111822">MEVDYGITNYLGDRSVSVPCVLKELYSDFIVQEISADETVLRIATASEIRNFVKNEEEKGVDESAAVPSVISAEQVSALDALNKDSKPLLIPTEGLTKDDRKAIHEFLRLRYQGKLGSETSENGIEVSYCGVNSKTRKRKRWAKDCPNHCYFTLAKENKDTSYALGLIAKFLNVTVNTFRTHGIKDRRAVTCQRVSCNRIEKERILSLNPRLRDIVVYDFSYQDEELKMGGHWGNRFSIILRSIPPETRDILEERLKEFERDGFINYFGTQRFGSCDTNTAVVGKHILRRDWEGAVRLILSNEHLPGYLGTVGNAVRCWEKTGDASRALKELKGSQAFASIEAIIFRCLAKGGTWQQCITEALPINIRSLYVHAYQSLLWNKVASRRVVEKRTAVCPDDLGKDGQKLAEGASIFDVYIPLPGENVSYERNYVSEWYEEMMKEDDLTNSSFSSLEDRFALGETTRAMLICPKDVKWKFINYSEPRAYLQDGINTRAIDESKMVGDLLALQVQFSLPSGSYATVALRQITGTDMGKRSMKIHAESARNGGNGVEGDDTEAGDESECPLVVDGQMKISVKNRADGNVFQIEIGPTETLGELRSRICSQLGNSCDPRSIRILLGAEELNLDDCTTLKNAGIVSGDRLFLEMGPSTSTVVPKPQNPLQNVQPKTGSDEEMDQDSDGITAFRDRVNTSLQSWSADNLSGAELHFERRTKRQTSDIFVLITALSLPSLSAIVNVGRTVDRSRKLLSSFTVQPASVKDNVINGVAVALSGSAATGVTLVHLFSLRCVRDQILKHMEPRAVVRLSGVNRLMRSILHAPSVDRTYWMQRLSSDFGTVKVQEAQRDGRTFRSVYAEEHAIKKLSQRAVPLLKGSFFQEGPFAPSIPQGIIPQYQPPYPVPDPPGNPYGPQPPQQPRVPDPPRHPDPLFPAPDPLQPIPDPNPLAVPPRINPHFPDAPFGGRNRFDPFDPDNREIFPGRPNQGVPRGGPRYFPANRWDRGNDFI</sequence>
<proteinExistence type="inferred from homology"/>
<dbReference type="InterPro" id="IPR020119">
    <property type="entry name" value="PsdUridine_synth_TruD_CS"/>
</dbReference>
<dbReference type="InterPro" id="IPR000626">
    <property type="entry name" value="Ubiquitin-like_dom"/>
</dbReference>
<organism evidence="8 9">
    <name type="scientific">Ancylostoma caninum</name>
    <name type="common">Dog hookworm</name>
    <dbReference type="NCBI Taxonomy" id="29170"/>
    <lineage>
        <taxon>Eukaryota</taxon>
        <taxon>Metazoa</taxon>
        <taxon>Ecdysozoa</taxon>
        <taxon>Nematoda</taxon>
        <taxon>Chromadorea</taxon>
        <taxon>Rhabditida</taxon>
        <taxon>Rhabditina</taxon>
        <taxon>Rhabditomorpha</taxon>
        <taxon>Strongyloidea</taxon>
        <taxon>Ancylostomatidae</taxon>
        <taxon>Ancylostomatinae</taxon>
        <taxon>Ancylostoma</taxon>
    </lineage>
</organism>
<comment type="catalytic activity">
    <reaction evidence="4">
        <text>a uridine in tRNA = a pseudouridine in tRNA</text>
        <dbReference type="Rhea" id="RHEA:54572"/>
        <dbReference type="Rhea" id="RHEA-COMP:13339"/>
        <dbReference type="Rhea" id="RHEA-COMP:13934"/>
        <dbReference type="ChEBI" id="CHEBI:65314"/>
        <dbReference type="ChEBI" id="CHEBI:65315"/>
    </reaction>
</comment>
<comment type="caution">
    <text evidence="8">The sequence shown here is derived from an EMBL/GenBank/DDBJ whole genome shotgun (WGS) entry which is preliminary data.</text>
</comment>
<feature type="region of interest" description="Disordered" evidence="5">
    <location>
        <begin position="651"/>
        <end position="677"/>
    </location>
</feature>
<evidence type="ECO:0000259" key="7">
    <source>
        <dbReference type="PROSITE" id="PS50984"/>
    </source>
</evidence>
<feature type="domain" description="Ubiquitin-like" evidence="6">
    <location>
        <begin position="572"/>
        <end position="645"/>
    </location>
</feature>
<feature type="domain" description="TRUD" evidence="7">
    <location>
        <begin position="263"/>
        <end position="469"/>
    </location>
</feature>
<dbReference type="Pfam" id="PF01142">
    <property type="entry name" value="TruD"/>
    <property type="match status" value="1"/>
</dbReference>
<feature type="compositionally biased region" description="Basic and acidic residues" evidence="5">
    <location>
        <begin position="961"/>
        <end position="974"/>
    </location>
</feature>
<dbReference type="AlphaFoldDB" id="A0A368GJI5"/>
<protein>
    <submittedName>
        <fullName evidence="8">tRNA pseudouridine synthase D</fullName>
    </submittedName>
</protein>
<evidence type="ECO:0000259" key="6">
    <source>
        <dbReference type="PROSITE" id="PS50053"/>
    </source>
</evidence>
<gene>
    <name evidence="8" type="ORF">ANCCAN_10883</name>
</gene>
<dbReference type="InterPro" id="IPR029071">
    <property type="entry name" value="Ubiquitin-like_domsf"/>
</dbReference>
<feature type="region of interest" description="Disordered" evidence="5">
    <location>
        <begin position="885"/>
        <end position="1002"/>
    </location>
</feature>
<evidence type="ECO:0000313" key="9">
    <source>
        <dbReference type="Proteomes" id="UP000252519"/>
    </source>
</evidence>
<dbReference type="GO" id="GO:0003723">
    <property type="term" value="F:RNA binding"/>
    <property type="evidence" value="ECO:0007669"/>
    <property type="project" value="InterPro"/>
</dbReference>
<dbReference type="InterPro" id="IPR020103">
    <property type="entry name" value="PsdUridine_synth_cat_dom_sf"/>
</dbReference>
<dbReference type="InterPro" id="IPR042214">
    <property type="entry name" value="TruD_catalytic"/>
</dbReference>
<keyword evidence="2" id="KW-0819">tRNA processing</keyword>
<dbReference type="InterPro" id="IPR001656">
    <property type="entry name" value="PsdUridine_synth_TruD"/>
</dbReference>
<dbReference type="Gene3D" id="3.30.2350.20">
    <property type="entry name" value="TruD, catalytic domain"/>
    <property type="match status" value="2"/>
</dbReference>
<comment type="similarity">
    <text evidence="1">Belongs to the pseudouridine synthase TruD family.</text>
</comment>
<dbReference type="GO" id="GO:0001522">
    <property type="term" value="P:pseudouridine synthesis"/>
    <property type="evidence" value="ECO:0007669"/>
    <property type="project" value="InterPro"/>
</dbReference>
<dbReference type="NCBIfam" id="TIGR00094">
    <property type="entry name" value="tRNA_TruD_broad"/>
    <property type="match status" value="1"/>
</dbReference>
<dbReference type="InterPro" id="IPR011760">
    <property type="entry name" value="PsdUridine_synth_TruD_insert"/>
</dbReference>
<dbReference type="PANTHER" id="PTHR13326:SF31">
    <property type="entry name" value="PSEUDOURIDYLATE SYNTHASE 7 HOMOLOG"/>
    <property type="match status" value="1"/>
</dbReference>
<feature type="compositionally biased region" description="Pro residues" evidence="5">
    <location>
        <begin position="925"/>
        <end position="948"/>
    </location>
</feature>
<dbReference type="STRING" id="29170.A0A368GJI5"/>
<feature type="compositionally biased region" description="Pro residues" evidence="5">
    <location>
        <begin position="892"/>
        <end position="917"/>
    </location>
</feature>
<dbReference type="OrthoDB" id="447290at2759"/>
<feature type="compositionally biased region" description="Polar residues" evidence="5">
    <location>
        <begin position="651"/>
        <end position="669"/>
    </location>
</feature>
<evidence type="ECO:0000313" key="8">
    <source>
        <dbReference type="EMBL" id="RCN43145.1"/>
    </source>
</evidence>
<dbReference type="SUPFAM" id="SSF55120">
    <property type="entry name" value="Pseudouridine synthase"/>
    <property type="match status" value="1"/>
</dbReference>
<dbReference type="PROSITE" id="PS50053">
    <property type="entry name" value="UBIQUITIN_2"/>
    <property type="match status" value="1"/>
</dbReference>
<dbReference type="PROSITE" id="PS01268">
    <property type="entry name" value="UPF0024"/>
    <property type="match status" value="1"/>
</dbReference>
<keyword evidence="3" id="KW-0413">Isomerase</keyword>
<dbReference type="CDD" id="cd02576">
    <property type="entry name" value="PseudoU_synth_ScPUS7"/>
    <property type="match status" value="1"/>
</dbReference>
<evidence type="ECO:0000256" key="5">
    <source>
        <dbReference type="SAM" id="MobiDB-lite"/>
    </source>
</evidence>
<dbReference type="GO" id="GO:0008033">
    <property type="term" value="P:tRNA processing"/>
    <property type="evidence" value="ECO:0007669"/>
    <property type="project" value="UniProtKB-KW"/>
</dbReference>
<dbReference type="Proteomes" id="UP000252519">
    <property type="component" value="Unassembled WGS sequence"/>
</dbReference>
<keyword evidence="9" id="KW-1185">Reference proteome</keyword>
<name>A0A368GJI5_ANCCA</name>
<dbReference type="Gene3D" id="3.10.20.90">
    <property type="entry name" value="Phosphatidylinositol 3-kinase Catalytic Subunit, Chain A, domain 1"/>
    <property type="match status" value="1"/>
</dbReference>